<feature type="domain" description="Helicase C-terminal" evidence="11">
    <location>
        <begin position="669"/>
        <end position="812"/>
    </location>
</feature>
<dbReference type="CDD" id="cd18787">
    <property type="entry name" value="SF2_C_DEAD"/>
    <property type="match status" value="1"/>
</dbReference>
<feature type="region of interest" description="Disordered" evidence="9">
    <location>
        <begin position="114"/>
        <end position="277"/>
    </location>
</feature>
<dbReference type="RefSeq" id="XP_020434036.1">
    <property type="nucleotide sequence ID" value="XM_020576047.1"/>
</dbReference>
<dbReference type="PROSITE" id="PS51195">
    <property type="entry name" value="Q_MOTIF"/>
    <property type="match status" value="1"/>
</dbReference>
<dbReference type="InParanoid" id="D3B9K7"/>
<dbReference type="OMA" id="QMIQKAR"/>
<feature type="compositionally biased region" description="Acidic residues" evidence="9">
    <location>
        <begin position="544"/>
        <end position="571"/>
    </location>
</feature>
<feature type="compositionally biased region" description="Basic and acidic residues" evidence="9">
    <location>
        <begin position="172"/>
        <end position="181"/>
    </location>
</feature>
<evidence type="ECO:0000256" key="6">
    <source>
        <dbReference type="PROSITE-ProRule" id="PRU00552"/>
    </source>
</evidence>
<feature type="region of interest" description="Disordered" evidence="9">
    <location>
        <begin position="536"/>
        <end position="577"/>
    </location>
</feature>
<name>D3B9K7_HETP5</name>
<evidence type="ECO:0000313" key="13">
    <source>
        <dbReference type="EMBL" id="EFA81919.1"/>
    </source>
</evidence>
<dbReference type="Pfam" id="PF00271">
    <property type="entry name" value="Helicase_C"/>
    <property type="match status" value="1"/>
</dbReference>
<dbReference type="Pfam" id="PF00270">
    <property type="entry name" value="DEAD"/>
    <property type="match status" value="1"/>
</dbReference>
<keyword evidence="5 7" id="KW-0694">RNA-binding</keyword>
<dbReference type="Gene3D" id="3.40.50.300">
    <property type="entry name" value="P-loop containing nucleotide triphosphate hydrolases"/>
    <property type="match status" value="2"/>
</dbReference>
<dbReference type="SMART" id="SM00487">
    <property type="entry name" value="DEXDc"/>
    <property type="match status" value="1"/>
</dbReference>
<dbReference type="GO" id="GO:0003724">
    <property type="term" value="F:RNA helicase activity"/>
    <property type="evidence" value="ECO:0007669"/>
    <property type="project" value="UniProtKB-EC"/>
</dbReference>
<evidence type="ECO:0000256" key="3">
    <source>
        <dbReference type="ARBA" id="ARBA00022806"/>
    </source>
</evidence>
<dbReference type="PROSITE" id="PS51194">
    <property type="entry name" value="HELICASE_CTER"/>
    <property type="match status" value="1"/>
</dbReference>
<comment type="function">
    <text evidence="7">RNA helicase.</text>
</comment>
<keyword evidence="1 7" id="KW-0547">Nucleotide-binding</keyword>
<dbReference type="PANTHER" id="PTHR24031">
    <property type="entry name" value="RNA HELICASE"/>
    <property type="match status" value="1"/>
</dbReference>
<comment type="caution">
    <text evidence="13">The sequence shown here is derived from an EMBL/GenBank/DDBJ whole genome shotgun (WGS) entry which is preliminary data.</text>
</comment>
<evidence type="ECO:0000313" key="14">
    <source>
        <dbReference type="Proteomes" id="UP000001396"/>
    </source>
</evidence>
<accession>D3B9K7</accession>
<reference evidence="13 14" key="1">
    <citation type="journal article" date="2011" name="Genome Res.">
        <title>Phylogeny-wide analysis of social amoeba genomes highlights ancient origins for complex intercellular communication.</title>
        <authorList>
            <person name="Heidel A.J."/>
            <person name="Lawal H.M."/>
            <person name="Felder M."/>
            <person name="Schilde C."/>
            <person name="Helps N.R."/>
            <person name="Tunggal B."/>
            <person name="Rivero F."/>
            <person name="John U."/>
            <person name="Schleicher M."/>
            <person name="Eichinger L."/>
            <person name="Platzer M."/>
            <person name="Noegel A.A."/>
            <person name="Schaap P."/>
            <person name="Gloeckner G."/>
        </authorList>
    </citation>
    <scope>NUCLEOTIDE SEQUENCE [LARGE SCALE GENOMIC DNA]</scope>
    <source>
        <strain evidence="14">ATCC 26659 / Pp 5 / PN500</strain>
    </source>
</reference>
<dbReference type="InterPro" id="IPR014014">
    <property type="entry name" value="RNA_helicase_DEAD_Q_motif"/>
</dbReference>
<dbReference type="Proteomes" id="UP000001396">
    <property type="component" value="Unassembled WGS sequence"/>
</dbReference>
<evidence type="ECO:0000256" key="1">
    <source>
        <dbReference type="ARBA" id="ARBA00022741"/>
    </source>
</evidence>
<dbReference type="STRING" id="670386.D3B9K7"/>
<comment type="similarity">
    <text evidence="7">Belongs to the DEAD box helicase family.</text>
</comment>
<dbReference type="GeneID" id="31360637"/>
<protein>
    <recommendedName>
        <fullName evidence="7">ATP-dependent RNA helicase</fullName>
        <ecNumber evidence="7">3.6.4.13</ecNumber>
    </recommendedName>
</protein>
<feature type="compositionally biased region" description="Low complexity" evidence="9">
    <location>
        <begin position="182"/>
        <end position="226"/>
    </location>
</feature>
<evidence type="ECO:0000256" key="9">
    <source>
        <dbReference type="SAM" id="MobiDB-lite"/>
    </source>
</evidence>
<feature type="region of interest" description="Disordered" evidence="9">
    <location>
        <begin position="394"/>
        <end position="421"/>
    </location>
</feature>
<evidence type="ECO:0000259" key="12">
    <source>
        <dbReference type="PROSITE" id="PS51195"/>
    </source>
</evidence>
<dbReference type="InterPro" id="IPR001650">
    <property type="entry name" value="Helicase_C-like"/>
</dbReference>
<keyword evidence="14" id="KW-1185">Reference proteome</keyword>
<dbReference type="FunCoup" id="D3B9K7">
    <property type="interactions" value="718"/>
</dbReference>
<comment type="catalytic activity">
    <reaction evidence="7">
        <text>ATP + H2O = ADP + phosphate + H(+)</text>
        <dbReference type="Rhea" id="RHEA:13065"/>
        <dbReference type="ChEBI" id="CHEBI:15377"/>
        <dbReference type="ChEBI" id="CHEBI:15378"/>
        <dbReference type="ChEBI" id="CHEBI:30616"/>
        <dbReference type="ChEBI" id="CHEBI:43474"/>
        <dbReference type="ChEBI" id="CHEBI:456216"/>
        <dbReference type="EC" id="3.6.4.13"/>
    </reaction>
</comment>
<dbReference type="PROSITE" id="PS51192">
    <property type="entry name" value="HELICASE_ATP_BIND_1"/>
    <property type="match status" value="1"/>
</dbReference>
<feature type="region of interest" description="Disordered" evidence="9">
    <location>
        <begin position="30"/>
        <end position="55"/>
    </location>
</feature>
<feature type="compositionally biased region" description="Acidic residues" evidence="9">
    <location>
        <begin position="402"/>
        <end position="416"/>
    </location>
</feature>
<dbReference type="EC" id="3.6.4.13" evidence="7"/>
<dbReference type="SUPFAM" id="SSF52540">
    <property type="entry name" value="P-loop containing nucleoside triphosphate hydrolases"/>
    <property type="match status" value="1"/>
</dbReference>
<feature type="domain" description="DEAD-box RNA helicase Q" evidence="12">
    <location>
        <begin position="312"/>
        <end position="340"/>
    </location>
</feature>
<proteinExistence type="inferred from homology"/>
<evidence type="ECO:0000259" key="11">
    <source>
        <dbReference type="PROSITE" id="PS51194"/>
    </source>
</evidence>
<dbReference type="GO" id="GO:0003723">
    <property type="term" value="F:RNA binding"/>
    <property type="evidence" value="ECO:0007669"/>
    <property type="project" value="UniProtKB-UniRule"/>
</dbReference>
<organism evidence="13 14">
    <name type="scientific">Heterostelium pallidum (strain ATCC 26659 / Pp 5 / PN500)</name>
    <name type="common">Cellular slime mold</name>
    <name type="synonym">Polysphondylium pallidum</name>
    <dbReference type="NCBI Taxonomy" id="670386"/>
    <lineage>
        <taxon>Eukaryota</taxon>
        <taxon>Amoebozoa</taxon>
        <taxon>Evosea</taxon>
        <taxon>Eumycetozoa</taxon>
        <taxon>Dictyostelia</taxon>
        <taxon>Acytosteliales</taxon>
        <taxon>Acytosteliaceae</taxon>
        <taxon>Heterostelium</taxon>
    </lineage>
</organism>
<evidence type="ECO:0000256" key="8">
    <source>
        <dbReference type="SAM" id="Coils"/>
    </source>
</evidence>
<dbReference type="EMBL" id="ADBJ01000022">
    <property type="protein sequence ID" value="EFA81919.1"/>
    <property type="molecule type" value="Genomic_DNA"/>
</dbReference>
<gene>
    <name evidence="13" type="primary">ddx24</name>
    <name evidence="13" type="ORF">PPL_05151</name>
</gene>
<dbReference type="AlphaFoldDB" id="D3B9K7"/>
<feature type="short sequence motif" description="Q motif" evidence="6">
    <location>
        <begin position="312"/>
        <end position="340"/>
    </location>
</feature>
<sequence length="932" mass="106270">MGKKNKGSVASGGVGLDEVKMLDVIEGSSVLTTTGNNKKSNRKPKQAVKPKKANWSKVDLDDNHLSTFSHSGFLGLEVLGDDDYITNGANNKRTKDDERDYDDKEFRAYKNINIYDDDDNPMSARETLSKGKGKGKRTSTTLTRDEKKKKQRMDEAMSKVEVPKILQNLNNKDNKDNKDNNNNKQAKKTTTTTTSAATTQQSKTSTTTTTTTNATTTTAAAASNKQQKQKKQQKEVVVAEDKMEVETEKAEVEESNEAAAESVKEKKAKKEKKPQTKKAIANIQKNEKFKKRSEQSLQKFLKEDEQEKVDISAWNQYDLDPLLVKGLKALGYGEPTEIQSQVIPAALKNGLDIIGAAETGSGKTLAFGIPMLHNILTYLRSINHPVEKQNINVDGKMKPLVEQDDEEEEEEEEEEETATRKQGHLYSLIMCPTRELAIQVANHLKSISYFTTISVVTVVGGMAAQKQIRLLGRRPEIVVATPGRLWELIQDGNEHLLDLTHLMCFGIDEADRMVEKGHFAEVDSILKMLPKYSSKLQQQREQQAAEEEEDKEEQEEEEDKEDGEVEDEEEKEERSNGFSYLSSFKRQTFIFSATLVGIPNINELNNDGKKPMGGNRKFKKKAASPLQELIGKVQFQRRYRLIDCTKSKLTARNLEETKIVCSVEERDMFLYYFVDRYPGRTLVFVNSIDSARRLLPILNNLKVPIFTLHAQMQQRQRLKNLDRFRNMEHVVLLATDVAARGLDIQNVQHVIHFQVPRSLELYIHRSGRTARSKREGFSLVMVTPKENDLYNKLARSLEHEIPTFPIDLKYLDAIKTRVELAIQIDKLTHQTKKENAEKNWFMNTAREMDIALDDDFYPDSDNEDEQMENMKQQNKLNSLRHRLTELLQQNIRPRGQSTRYITAESIAEMESKENATPNSDLKNKLNKKKNKK</sequence>
<dbReference type="CDD" id="cd17946">
    <property type="entry name" value="DEADc_DDX24"/>
    <property type="match status" value="1"/>
</dbReference>
<evidence type="ECO:0000259" key="10">
    <source>
        <dbReference type="PROSITE" id="PS51192"/>
    </source>
</evidence>
<dbReference type="InterPro" id="IPR011545">
    <property type="entry name" value="DEAD/DEAH_box_helicase_dom"/>
</dbReference>
<dbReference type="InterPro" id="IPR014001">
    <property type="entry name" value="Helicase_ATP-bd"/>
</dbReference>
<evidence type="ECO:0000256" key="5">
    <source>
        <dbReference type="ARBA" id="ARBA00022884"/>
    </source>
</evidence>
<evidence type="ECO:0000256" key="2">
    <source>
        <dbReference type="ARBA" id="ARBA00022801"/>
    </source>
</evidence>
<keyword evidence="8" id="KW-0175">Coiled coil</keyword>
<feature type="region of interest" description="Disordered" evidence="9">
    <location>
        <begin position="908"/>
        <end position="932"/>
    </location>
</feature>
<keyword evidence="3 7" id="KW-0347">Helicase</keyword>
<evidence type="ECO:0000256" key="7">
    <source>
        <dbReference type="RuleBase" id="RU365068"/>
    </source>
</evidence>
<feature type="coiled-coil region" evidence="8">
    <location>
        <begin position="862"/>
        <end position="889"/>
    </location>
</feature>
<comment type="domain">
    <text evidence="7">The Q motif is unique to and characteristic of the DEAD box family of RNA helicases and controls ATP binding and hydrolysis.</text>
</comment>
<dbReference type="InterPro" id="IPR027417">
    <property type="entry name" value="P-loop_NTPase"/>
</dbReference>
<dbReference type="GO" id="GO:0016787">
    <property type="term" value="F:hydrolase activity"/>
    <property type="evidence" value="ECO:0007669"/>
    <property type="project" value="UniProtKB-KW"/>
</dbReference>
<dbReference type="GO" id="GO:0005524">
    <property type="term" value="F:ATP binding"/>
    <property type="evidence" value="ECO:0007669"/>
    <property type="project" value="UniProtKB-UniRule"/>
</dbReference>
<feature type="compositionally biased region" description="Basic and acidic residues" evidence="9">
    <location>
        <begin position="143"/>
        <end position="162"/>
    </location>
</feature>
<keyword evidence="4 7" id="KW-0067">ATP-binding</keyword>
<feature type="compositionally biased region" description="Basic and acidic residues" evidence="9">
    <location>
        <begin position="232"/>
        <end position="252"/>
    </location>
</feature>
<feature type="domain" description="Helicase ATP-binding" evidence="10">
    <location>
        <begin position="344"/>
        <end position="595"/>
    </location>
</feature>
<keyword evidence="2 7" id="KW-0378">Hydrolase</keyword>
<dbReference type="SMART" id="SM00490">
    <property type="entry name" value="HELICc"/>
    <property type="match status" value="1"/>
</dbReference>
<evidence type="ECO:0000256" key="4">
    <source>
        <dbReference type="ARBA" id="ARBA00022840"/>
    </source>
</evidence>
<feature type="compositionally biased region" description="Basic residues" evidence="9">
    <location>
        <begin position="266"/>
        <end position="276"/>
    </location>
</feature>
<feature type="compositionally biased region" description="Basic residues" evidence="9">
    <location>
        <begin position="39"/>
        <end position="54"/>
    </location>
</feature>